<dbReference type="PANTHER" id="PTHR32268:SF11">
    <property type="entry name" value="HOMOSERINE O-ACETYLTRANSFERASE"/>
    <property type="match status" value="1"/>
</dbReference>
<dbReference type="Gene3D" id="3.40.50.1820">
    <property type="entry name" value="alpha/beta hydrolase"/>
    <property type="match status" value="1"/>
</dbReference>
<dbReference type="SUPFAM" id="SSF53474">
    <property type="entry name" value="alpha/beta-Hydrolases"/>
    <property type="match status" value="1"/>
</dbReference>
<dbReference type="AlphaFoldDB" id="A0A5P8WB53"/>
<dbReference type="InterPro" id="IPR029058">
    <property type="entry name" value="AB_hydrolase_fold"/>
</dbReference>
<proteinExistence type="predicted"/>
<keyword evidence="1" id="KW-0808">Transferase</keyword>
<protein>
    <submittedName>
        <fullName evidence="1">Homoserine O-acetyltransferase</fullName>
    </submittedName>
</protein>
<dbReference type="GO" id="GO:0004414">
    <property type="term" value="F:homoserine O-acetyltransferase activity"/>
    <property type="evidence" value="ECO:0007669"/>
    <property type="project" value="TreeGrafter"/>
</dbReference>
<dbReference type="GO" id="GO:0009086">
    <property type="term" value="P:methionine biosynthetic process"/>
    <property type="evidence" value="ECO:0007669"/>
    <property type="project" value="TreeGrafter"/>
</dbReference>
<gene>
    <name evidence="1" type="ORF">GXM_07507</name>
</gene>
<dbReference type="KEGG" id="nsh:GXM_07507"/>
<organism evidence="1 2">
    <name type="scientific">Nostoc sphaeroides CCNUC1</name>
    <dbReference type="NCBI Taxonomy" id="2653204"/>
    <lineage>
        <taxon>Bacteria</taxon>
        <taxon>Bacillati</taxon>
        <taxon>Cyanobacteriota</taxon>
        <taxon>Cyanophyceae</taxon>
        <taxon>Nostocales</taxon>
        <taxon>Nostocaceae</taxon>
        <taxon>Nostoc</taxon>
    </lineage>
</organism>
<accession>A0A5P8WB53</accession>
<dbReference type="Proteomes" id="UP000326678">
    <property type="component" value="Chromosome Gxm2"/>
</dbReference>
<evidence type="ECO:0000313" key="2">
    <source>
        <dbReference type="Proteomes" id="UP000326678"/>
    </source>
</evidence>
<dbReference type="EMBL" id="CP045227">
    <property type="protein sequence ID" value="QFS50013.1"/>
    <property type="molecule type" value="Genomic_DNA"/>
</dbReference>
<evidence type="ECO:0000313" key="1">
    <source>
        <dbReference type="EMBL" id="QFS50013.1"/>
    </source>
</evidence>
<sequence length="65" mass="6916">MVLGIKSLQLVIGGSLGGMQVLEWALLYPEIVQAIAPIALLPTVWMAVALTRGSDASNSLKRRTP</sequence>
<reference evidence="1 2" key="1">
    <citation type="submission" date="2019-10" db="EMBL/GenBank/DDBJ databases">
        <title>Genomic and transcriptomic insights into the perfect genentic adaptation of a filamentous nitrogen-fixing cyanobacterium to rice fields.</title>
        <authorList>
            <person name="Chen Z."/>
        </authorList>
    </citation>
    <scope>NUCLEOTIDE SEQUENCE [LARGE SCALE GENOMIC DNA]</scope>
    <source>
        <strain evidence="1">CCNUC1</strain>
    </source>
</reference>
<dbReference type="InterPro" id="IPR008220">
    <property type="entry name" value="HAT_MetX-like"/>
</dbReference>
<keyword evidence="2" id="KW-1185">Reference proteome</keyword>
<name>A0A5P8WB53_9NOSO</name>
<dbReference type="GO" id="GO:0009092">
    <property type="term" value="P:homoserine metabolic process"/>
    <property type="evidence" value="ECO:0007669"/>
    <property type="project" value="TreeGrafter"/>
</dbReference>
<dbReference type="PANTHER" id="PTHR32268">
    <property type="entry name" value="HOMOSERINE O-ACETYLTRANSFERASE"/>
    <property type="match status" value="1"/>
</dbReference>